<dbReference type="RefSeq" id="WP_201922127.1">
    <property type="nucleotide sequence ID" value="NZ_JAERQG010000003.1"/>
</dbReference>
<dbReference type="EMBL" id="JAERQG010000003">
    <property type="protein sequence ID" value="MBL0766158.1"/>
    <property type="molecule type" value="Genomic_DNA"/>
</dbReference>
<dbReference type="AlphaFoldDB" id="A0A937DHQ0"/>
<feature type="coiled-coil region" evidence="1">
    <location>
        <begin position="562"/>
        <end position="596"/>
    </location>
</feature>
<feature type="signal peptide" evidence="2">
    <location>
        <begin position="1"/>
        <end position="19"/>
    </location>
</feature>
<feature type="chain" id="PRO_5036706520" description="Cadherin domain-containing protein" evidence="2">
    <location>
        <begin position="20"/>
        <end position="614"/>
    </location>
</feature>
<sequence>MKILKLLTILYFFIAQLSAQNKSQLTAPLIQEVEIGEAVIFKVDWNEQYQLSWTSNLDSAKFDRQEGEFYWDNPKGVNGLFQVEFTLTDSAEKLLEKATTVIKVMKRAYTPLINFSPDSLINDGFIVLGQGESYELEFVATSANVRRNENVLISYVLNGNPNIKSFEQSEITILGNRLLLQWKPTQQQADNKYYDLEIIAIDETNSISRSDFHFKIQDKNLPPTFKYSLSENYIISADQPLTIDFSVNDPDNEEYNYLADLSVQGGAVLTTKDGQFSWKLSSNELAALSDNFPVELTLKAVNKNNSEELIAKKVQITQNRNNTPPTIARLSNLSIREGYAVKRRVFVNDENHSLNQLEFKLENEPQWLYLQQDGEALFLMSDTLGFDIVKADGIPVQYDVLLSVRDPEMASDNKFFTITVNEGINSQKIYQQYTNYLQNTEAILGGLRLRIEELDDRLERNAKLKKAFLLSSIFLGGFSAVGSFFDEQTIANQAVPYTGAALAISSSVNALAFNQEGQITTLKVKLEAVEKNLIRNRSYLLIYDVLDENDEQLKNPELVDKVKSYRQQLIEQHIELEKLEDNYRELNYIKKQIKRNRRKGREGELAWDFLNQNQ</sequence>
<evidence type="ECO:0000313" key="3">
    <source>
        <dbReference type="EMBL" id="MBL0766158.1"/>
    </source>
</evidence>
<organism evidence="3 4">
    <name type="scientific">Marivirga atlantica</name>
    <dbReference type="NCBI Taxonomy" id="1548457"/>
    <lineage>
        <taxon>Bacteria</taxon>
        <taxon>Pseudomonadati</taxon>
        <taxon>Bacteroidota</taxon>
        <taxon>Cytophagia</taxon>
        <taxon>Cytophagales</taxon>
        <taxon>Marivirgaceae</taxon>
        <taxon>Marivirga</taxon>
    </lineage>
</organism>
<dbReference type="Proteomes" id="UP000642920">
    <property type="component" value="Unassembled WGS sequence"/>
</dbReference>
<accession>A0A937DHQ0</accession>
<keyword evidence="4" id="KW-1185">Reference proteome</keyword>
<evidence type="ECO:0000256" key="1">
    <source>
        <dbReference type="SAM" id="Coils"/>
    </source>
</evidence>
<name>A0A937DHQ0_9BACT</name>
<keyword evidence="1" id="KW-0175">Coiled coil</keyword>
<comment type="caution">
    <text evidence="3">The sequence shown here is derived from an EMBL/GenBank/DDBJ whole genome shotgun (WGS) entry which is preliminary data.</text>
</comment>
<reference evidence="3" key="1">
    <citation type="submission" date="2021-01" db="EMBL/GenBank/DDBJ databases">
        <title>Marivirga sp. nov., isolated from intertidal surface sediments.</title>
        <authorList>
            <person name="Zhang M."/>
        </authorList>
    </citation>
    <scope>NUCLEOTIDE SEQUENCE</scope>
    <source>
        <strain evidence="3">SM1354</strain>
    </source>
</reference>
<protein>
    <recommendedName>
        <fullName evidence="5">Cadherin domain-containing protein</fullName>
    </recommendedName>
</protein>
<keyword evidence="2" id="KW-0732">Signal</keyword>
<evidence type="ECO:0000256" key="2">
    <source>
        <dbReference type="SAM" id="SignalP"/>
    </source>
</evidence>
<gene>
    <name evidence="3" type="ORF">JKP34_12900</name>
</gene>
<proteinExistence type="predicted"/>
<evidence type="ECO:0000313" key="4">
    <source>
        <dbReference type="Proteomes" id="UP000642920"/>
    </source>
</evidence>
<evidence type="ECO:0008006" key="5">
    <source>
        <dbReference type="Google" id="ProtNLM"/>
    </source>
</evidence>